<keyword evidence="3" id="KW-1185">Reference proteome</keyword>
<keyword evidence="1" id="KW-1133">Transmembrane helix</keyword>
<feature type="transmembrane region" description="Helical" evidence="1">
    <location>
        <begin position="45"/>
        <end position="66"/>
    </location>
</feature>
<dbReference type="PATRIC" id="fig|888050.3.peg.420"/>
<name>N6XC46_9ACTO</name>
<dbReference type="HOGENOM" id="CLU_111897_0_0_11"/>
<feature type="transmembrane region" description="Helical" evidence="1">
    <location>
        <begin position="6"/>
        <end position="24"/>
    </location>
</feature>
<sequence>MPVWEIIGWTGSALVVISLVIPSIRKFRTLNLVGSLIATVYNITFGIWPYAAMNAVIAIIDIYWLIRLHKGAKQEYRILPVDPQCEIVADFVKRHETSMSENFPRFSKEQLPGASVYLTMCGNELVGLFAHEASGEGARVLVDFVTERHRDLKPGTVLYADSAVRRSAAPALIVDEGVAADPGYFRKMGFEAQGGALVRAVHE</sequence>
<dbReference type="eggNOG" id="COG1246">
    <property type="taxonomic scope" value="Bacteria"/>
</dbReference>
<reference evidence="2 3" key="1">
    <citation type="submission" date="2013-03" db="EMBL/GenBank/DDBJ databases">
        <title>Reference genome for the Human Microbiome Project.</title>
        <authorList>
            <person name="Aqrawi P."/>
            <person name="Ayvaz T."/>
            <person name="Bess C."/>
            <person name="Blankenburg K."/>
            <person name="Coyle M."/>
            <person name="Deng J."/>
            <person name="Forbes L."/>
            <person name="Fowler G."/>
            <person name="Francisco L."/>
            <person name="Fu Q."/>
            <person name="Gibbs R."/>
            <person name="Gross S."/>
            <person name="Gubbala S."/>
            <person name="Hale W."/>
            <person name="Hemphill L."/>
            <person name="Highlander S."/>
            <person name="Hirani K."/>
            <person name="Jackson L."/>
            <person name="Jakkamsetti A."/>
            <person name="Javaid M."/>
            <person name="Jayaseelan J.C."/>
            <person name="Jiang H."/>
            <person name="Joshi V."/>
            <person name="Korchina V."/>
            <person name="Kovar C."/>
            <person name="Lara F."/>
            <person name="Lee S."/>
            <person name="Liu Y."/>
            <person name="Mata R."/>
            <person name="Mathew T."/>
            <person name="Munidasa M."/>
            <person name="Muzny D."/>
            <person name="Nazareth L."/>
            <person name="Ngo R."/>
            <person name="Nguyen L."/>
            <person name="Nguyen N."/>
            <person name="Okwuonu G."/>
            <person name="Ongeri F."/>
            <person name="Palculict T."/>
            <person name="Patil S."/>
            <person name="Petrosino J."/>
            <person name="Pham C."/>
            <person name="Pham P."/>
            <person name="Pu L.-L."/>
            <person name="Qin X."/>
            <person name="Qu J."/>
            <person name="Reid J."/>
            <person name="Ross M."/>
            <person name="Ruth R."/>
            <person name="Saada N."/>
            <person name="San Lucas F."/>
            <person name="Santibanez J."/>
            <person name="Shang Y."/>
            <person name="Simmons D."/>
            <person name="Song X.-Z."/>
            <person name="Tang L.-Y."/>
            <person name="Thornton R."/>
            <person name="Warren J."/>
            <person name="Weissenberger G."/>
            <person name="Wilczek-Boney K."/>
            <person name="Worley K."/>
            <person name="Youmans B."/>
            <person name="Zhang J."/>
            <person name="Zhang L."/>
            <person name="Zhao Z."/>
            <person name="Zhou C."/>
            <person name="Zhu D."/>
            <person name="Zhu Y."/>
        </authorList>
    </citation>
    <scope>NUCLEOTIDE SEQUENCE [LARGE SCALE GENOMIC DNA]</scope>
    <source>
        <strain evidence="2 3">F0333</strain>
    </source>
</reference>
<dbReference type="AlphaFoldDB" id="N6XC46"/>
<evidence type="ECO:0008006" key="4">
    <source>
        <dbReference type="Google" id="ProtNLM"/>
    </source>
</evidence>
<evidence type="ECO:0000313" key="2">
    <source>
        <dbReference type="EMBL" id="ENO18763.1"/>
    </source>
</evidence>
<accession>N6XC46</accession>
<dbReference type="STRING" id="888050.HMPREF9004_0433"/>
<gene>
    <name evidence="2" type="ORF">HMPREF9004_0433</name>
</gene>
<evidence type="ECO:0000256" key="1">
    <source>
        <dbReference type="SAM" id="Phobius"/>
    </source>
</evidence>
<dbReference type="RefSeq" id="WP_005962164.1">
    <property type="nucleotide sequence ID" value="NZ_CP040505.1"/>
</dbReference>
<dbReference type="Proteomes" id="UP000013015">
    <property type="component" value="Unassembled WGS sequence"/>
</dbReference>
<evidence type="ECO:0000313" key="3">
    <source>
        <dbReference type="Proteomes" id="UP000013015"/>
    </source>
</evidence>
<keyword evidence="1" id="KW-0472">Membrane</keyword>
<proteinExistence type="predicted"/>
<dbReference type="OrthoDB" id="677174at2"/>
<organism evidence="2 3">
    <name type="scientific">Schaalia cardiffensis F0333</name>
    <dbReference type="NCBI Taxonomy" id="888050"/>
    <lineage>
        <taxon>Bacteria</taxon>
        <taxon>Bacillati</taxon>
        <taxon>Actinomycetota</taxon>
        <taxon>Actinomycetes</taxon>
        <taxon>Actinomycetales</taxon>
        <taxon>Actinomycetaceae</taxon>
        <taxon>Schaalia</taxon>
    </lineage>
</organism>
<comment type="caution">
    <text evidence="2">The sequence shown here is derived from an EMBL/GenBank/DDBJ whole genome shotgun (WGS) entry which is preliminary data.</text>
</comment>
<dbReference type="EMBL" id="AQHZ01000007">
    <property type="protein sequence ID" value="ENO18763.1"/>
    <property type="molecule type" value="Genomic_DNA"/>
</dbReference>
<keyword evidence="1" id="KW-0812">Transmembrane</keyword>
<protein>
    <recommendedName>
        <fullName evidence="4">Inner membrane protein</fullName>
    </recommendedName>
</protein>